<comment type="subcellular location">
    <subcellularLocation>
        <location evidence="1 17">Golgi apparatus membrane</location>
        <topology evidence="1 17">Single-pass type II membrane protein</topology>
    </subcellularLocation>
</comment>
<dbReference type="PANTHER" id="PTHR10468:SF6">
    <property type="entry name" value="GLCNAC TRANSFERASE"/>
    <property type="match status" value="1"/>
</dbReference>
<dbReference type="AlphaFoldDB" id="A0A8J1YBA9"/>
<dbReference type="Pfam" id="PF03071">
    <property type="entry name" value="GNT-I"/>
    <property type="match status" value="1"/>
</dbReference>
<dbReference type="InterPro" id="IPR029044">
    <property type="entry name" value="Nucleotide-diphossugar_trans"/>
</dbReference>
<evidence type="ECO:0000256" key="1">
    <source>
        <dbReference type="ARBA" id="ARBA00004323"/>
    </source>
</evidence>
<dbReference type="EMBL" id="CAIIXF020000006">
    <property type="protein sequence ID" value="CAH1787716.1"/>
    <property type="molecule type" value="Genomic_DNA"/>
</dbReference>
<keyword evidence="10 17" id="KW-0333">Golgi apparatus</keyword>
<evidence type="ECO:0000256" key="6">
    <source>
        <dbReference type="ARBA" id="ARBA00022692"/>
    </source>
</evidence>
<sequence length="615" mass="70544">MVKLLKTLCILLVFIMLAQLLVLFKISKGNVGAVSNKVALNAQHDLDPPIKFENSPNEDWPQKQGNDPFRRDRMPLCIAILAGTPPGRRKNAVPRLLYNLVEFAEVPTKNIHVFYENIDPRDLTYDSDRLRVLIHSSNGPVSASNNVPEINAHKLIRPNLTKIEKKVIDRQNFNLGGIGFMKVFNNGQRKPRSTKTKLRKYMTITQNYKFMLDRIFKDLNYKYCTILEDDLLLSMDAGDYLEAGITLMEKDSTIMSVSLFNDNSFSWCASNETFFHRVEHFGGLGFLMSGRHYVDLISPKLNIDVPWDTTFEYELGINKLVTIIPEVSRSLHMENQAVNTPSDLLIPGDNTEAISMYNGRHIKHTFDNLQEAEYDEFITRFVREAYHIDHIEDVAFFSSREDERVNNFVFTNCDTPEELGKVMESLRLVGMGNGGVVRGVYKDTVFLRPYGSQVLIVCKPSIWYQLANSAPSTTDLIRTFVDERAFRRLEETMGRSKIGVLYRLENFGYEIRKGRSGQSCFDVCTSHNEICDTDGIAILDTNCRILKELAPEYKNCKGAPKSIYKSKGFYLPAMDRAGDWVISKRKPTFYFYNCHAFKYGFNRICACKWKANEFD</sequence>
<name>A0A8J1YBA9_OWEFU</name>
<dbReference type="InterPro" id="IPR052261">
    <property type="entry name" value="Glycosyltransferase_13"/>
</dbReference>
<keyword evidence="5" id="KW-0808">Transferase</keyword>
<dbReference type="GO" id="GO:0000139">
    <property type="term" value="C:Golgi membrane"/>
    <property type="evidence" value="ECO:0007669"/>
    <property type="project" value="UniProtKB-SubCell"/>
</dbReference>
<comment type="similarity">
    <text evidence="3 17">Belongs to the glycosyltransferase 13 family.</text>
</comment>
<keyword evidence="8 17" id="KW-0735">Signal-anchor</keyword>
<dbReference type="GO" id="GO:0003827">
    <property type="term" value="F:alpha-1,3-mannosylglycoprotein 2-beta-N-acetylglucosaminyltransferase activity"/>
    <property type="evidence" value="ECO:0007669"/>
    <property type="project" value="UniProtKB-UniRule"/>
</dbReference>
<evidence type="ECO:0000256" key="7">
    <source>
        <dbReference type="ARBA" id="ARBA00022723"/>
    </source>
</evidence>
<comment type="pathway">
    <text evidence="2 17">Protein modification; protein glycosylation.</text>
</comment>
<evidence type="ECO:0000313" key="19">
    <source>
        <dbReference type="Proteomes" id="UP000749559"/>
    </source>
</evidence>
<evidence type="ECO:0000256" key="10">
    <source>
        <dbReference type="ARBA" id="ARBA00023034"/>
    </source>
</evidence>
<keyword evidence="11" id="KW-0472">Membrane</keyword>
<proteinExistence type="inferred from homology"/>
<organism evidence="18 19">
    <name type="scientific">Owenia fusiformis</name>
    <name type="common">Polychaete worm</name>
    <dbReference type="NCBI Taxonomy" id="6347"/>
    <lineage>
        <taxon>Eukaryota</taxon>
        <taxon>Metazoa</taxon>
        <taxon>Spiralia</taxon>
        <taxon>Lophotrochozoa</taxon>
        <taxon>Annelida</taxon>
        <taxon>Polychaeta</taxon>
        <taxon>Sedentaria</taxon>
        <taxon>Canalipalpata</taxon>
        <taxon>Sabellida</taxon>
        <taxon>Oweniida</taxon>
        <taxon>Oweniidae</taxon>
        <taxon>Owenia</taxon>
    </lineage>
</organism>
<keyword evidence="7 17" id="KW-0479">Metal-binding</keyword>
<evidence type="ECO:0000256" key="4">
    <source>
        <dbReference type="ARBA" id="ARBA00022676"/>
    </source>
</evidence>
<evidence type="ECO:0000256" key="16">
    <source>
        <dbReference type="ARBA" id="ARBA00049421"/>
    </source>
</evidence>
<comment type="caution">
    <text evidence="18">The sequence shown here is derived from an EMBL/GenBank/DDBJ whole genome shotgun (WGS) entry which is preliminary data.</text>
</comment>
<gene>
    <name evidence="18" type="ORF">OFUS_LOCUS13358</name>
</gene>
<comment type="function">
    <text evidence="13 17">Initiates complex N-linked carbohydrate formation. Essential for the conversion of high-mannose to hybrid and complex N-glycans.</text>
</comment>
<dbReference type="PANTHER" id="PTHR10468">
    <property type="entry name" value="PROTEIN O-LINKED-MANNOSE BETA-1,2-N-ACETYLGLUCOSAMINYLTRANSFERASE 1/ALPHA-1,3-MANNOSYL-GLYCOPROTEIN 2-BETA-N-ACETYLGLUCOSAMINYLTRANSFERASE"/>
    <property type="match status" value="1"/>
</dbReference>
<keyword evidence="9" id="KW-1133">Transmembrane helix</keyword>
<keyword evidence="6" id="KW-0812">Transmembrane</keyword>
<keyword evidence="19" id="KW-1185">Reference proteome</keyword>
<dbReference type="Gene3D" id="3.90.550.10">
    <property type="entry name" value="Spore Coat Polysaccharide Biosynthesis Protein SpsA, Chain A"/>
    <property type="match status" value="1"/>
</dbReference>
<dbReference type="InterPro" id="IPR004139">
    <property type="entry name" value="Glyco_trans_13"/>
</dbReference>
<evidence type="ECO:0000256" key="12">
    <source>
        <dbReference type="ARBA" id="ARBA00023211"/>
    </source>
</evidence>
<evidence type="ECO:0000256" key="9">
    <source>
        <dbReference type="ARBA" id="ARBA00022989"/>
    </source>
</evidence>
<evidence type="ECO:0000256" key="8">
    <source>
        <dbReference type="ARBA" id="ARBA00022968"/>
    </source>
</evidence>
<reference evidence="18" key="1">
    <citation type="submission" date="2022-03" db="EMBL/GenBank/DDBJ databases">
        <authorList>
            <person name="Martin C."/>
        </authorList>
    </citation>
    <scope>NUCLEOTIDE SEQUENCE</scope>
</reference>
<dbReference type="OrthoDB" id="6344064at2759"/>
<dbReference type="EC" id="2.4.1.101" evidence="14 17"/>
<protein>
    <recommendedName>
        <fullName evidence="14 17">Alpha-1,3-mannosyl-glycoprotein 2-beta-N-acetylglucosaminyltransferase</fullName>
        <shortName evidence="17">GNT-I</shortName>
        <shortName evidence="17">GlcNAc-T I</shortName>
        <ecNumber evidence="14 17">2.4.1.101</ecNumber>
    </recommendedName>
    <alternativeName>
        <fullName evidence="15 17">N-glycosyl-oligosaccharide-glycoprotein N-acetylglucosaminyltransferase I</fullName>
    </alternativeName>
</protein>
<accession>A0A8J1YBA9</accession>
<evidence type="ECO:0000256" key="2">
    <source>
        <dbReference type="ARBA" id="ARBA00004922"/>
    </source>
</evidence>
<evidence type="ECO:0000256" key="17">
    <source>
        <dbReference type="RuleBase" id="RU368119"/>
    </source>
</evidence>
<evidence type="ECO:0000256" key="11">
    <source>
        <dbReference type="ARBA" id="ARBA00023136"/>
    </source>
</evidence>
<keyword evidence="4 17" id="KW-0328">Glycosyltransferase</keyword>
<evidence type="ECO:0000313" key="18">
    <source>
        <dbReference type="EMBL" id="CAH1787716.1"/>
    </source>
</evidence>
<evidence type="ECO:0000256" key="5">
    <source>
        <dbReference type="ARBA" id="ARBA00022679"/>
    </source>
</evidence>
<evidence type="ECO:0000256" key="13">
    <source>
        <dbReference type="ARBA" id="ARBA00037706"/>
    </source>
</evidence>
<evidence type="ECO:0000256" key="15">
    <source>
        <dbReference type="ARBA" id="ARBA00041712"/>
    </source>
</evidence>
<evidence type="ECO:0000256" key="3">
    <source>
        <dbReference type="ARBA" id="ARBA00006492"/>
    </source>
</evidence>
<dbReference type="SUPFAM" id="SSF53448">
    <property type="entry name" value="Nucleotide-diphospho-sugar transferases"/>
    <property type="match status" value="1"/>
</dbReference>
<dbReference type="UniPathway" id="UPA00378"/>
<evidence type="ECO:0000256" key="14">
    <source>
        <dbReference type="ARBA" id="ARBA00038949"/>
    </source>
</evidence>
<comment type="catalytic activity">
    <reaction evidence="16 17">
        <text>N(4)-(alpha-D-Man-(1-&gt;3)-[alpha-D-Man-(1-&gt;3)-[alpha-D-Man-(1-&gt;6)]-alpha-D-Man-(1-&gt;6)]-beta-D-Man-(1-&gt;4)-beta-D-GlcNAc-(1-&gt;4)-beta-D-GlcNAc)-L-asparaginyl-[protein] (N-glucan mannose isomer 5A1,2) + UDP-N-acetyl-alpha-D-glucosamine = N(4)-{beta-D-GlcNAc-(1-&gt;2)-alpha-D-Man-(1-&gt;3)-[alpha-D-Man-(1-&gt;3)-[alpha-D-Man-(1-&gt;6)]-alpha-D-Man-(1-&gt;6)]-beta-D-Man-(1-&gt;4)-beta-D-GlcNAc-(1-&gt;4)-beta-D-GlcNAc}-L-asparaginyl-[protein] + UDP + H(+)</text>
        <dbReference type="Rhea" id="RHEA:11456"/>
        <dbReference type="Rhea" id="RHEA-COMP:14367"/>
        <dbReference type="Rhea" id="RHEA-COMP:14368"/>
        <dbReference type="ChEBI" id="CHEBI:15378"/>
        <dbReference type="ChEBI" id="CHEBI:57705"/>
        <dbReference type="ChEBI" id="CHEBI:58223"/>
        <dbReference type="ChEBI" id="CHEBI:59087"/>
        <dbReference type="ChEBI" id="CHEBI:60625"/>
        <dbReference type="EC" id="2.4.1.101"/>
    </reaction>
</comment>
<comment type="cofactor">
    <cofactor evidence="17">
        <name>Mn(2+)</name>
        <dbReference type="ChEBI" id="CHEBI:29035"/>
    </cofactor>
    <text evidence="17">The cofactor is mostly bound to the substrate.</text>
</comment>
<dbReference type="GO" id="GO:0030145">
    <property type="term" value="F:manganese ion binding"/>
    <property type="evidence" value="ECO:0007669"/>
    <property type="project" value="UniProtKB-UniRule"/>
</dbReference>
<keyword evidence="12 17" id="KW-0464">Manganese</keyword>
<dbReference type="Proteomes" id="UP000749559">
    <property type="component" value="Unassembled WGS sequence"/>
</dbReference>